<dbReference type="InterPro" id="IPR050739">
    <property type="entry name" value="MFP"/>
</dbReference>
<feature type="domain" description="AprE-like beta-barrel" evidence="2">
    <location>
        <begin position="307"/>
        <end position="397"/>
    </location>
</feature>
<keyword evidence="1" id="KW-1133">Transmembrane helix</keyword>
<dbReference type="EMBL" id="QZCW01000002">
    <property type="protein sequence ID" value="MCW5321386.1"/>
    <property type="molecule type" value="Genomic_DNA"/>
</dbReference>
<comment type="caution">
    <text evidence="3">The sequence shown here is derived from an EMBL/GenBank/DDBJ whole genome shotgun (WGS) entry which is preliminary data.</text>
</comment>
<dbReference type="PANTHER" id="PTHR30386:SF28">
    <property type="entry name" value="EXPORTED PROTEIN"/>
    <property type="match status" value="1"/>
</dbReference>
<keyword evidence="1" id="KW-0812">Transmembrane</keyword>
<evidence type="ECO:0000313" key="4">
    <source>
        <dbReference type="Proteomes" id="UP001208935"/>
    </source>
</evidence>
<feature type="transmembrane region" description="Helical" evidence="1">
    <location>
        <begin position="26"/>
        <end position="48"/>
    </location>
</feature>
<sequence length="420" mass="48057">MSLFRKEVLREHSQSYWGSTVLQGSGILLILTLAVVIFSAILLGLLFFGEFTRRTTLEGYVIHQGGALRVYSSLAGRVATLAVSEGKIVKRGEILLTILDERFGEKDIESRQAVVAQIEARKKSLKSIEMQQRQLFHTTRQGILGRKKSLEQELSQLIHEHRTLSQRLELSEDIENKFRALYEKKFISIVQMQEKMEASNELRYRVQTNERMQTSNSREINSLQNELDVLPMKEKEQLEEIDRSIQQLEQELIENQLKRQIVIRAAHAARVTGLTAFVGQTVAPTRPLMTLVPVDNPASALEVHLFASSKDAGFIKTGQNVKLRYQAFPYQKFGHASGSVIDISESPILSTELIYPMAEISNDPLYRIRVRLAQPYILAYGKRQELSSGMRVEADVMLDRRTLLEWIFEPIYSLRGKYFQ</sequence>
<evidence type="ECO:0000313" key="3">
    <source>
        <dbReference type="EMBL" id="MCW5321386.1"/>
    </source>
</evidence>
<proteinExistence type="predicted"/>
<dbReference type="Proteomes" id="UP001208935">
    <property type="component" value="Unassembled WGS sequence"/>
</dbReference>
<dbReference type="RefSeq" id="WP_265282096.1">
    <property type="nucleotide sequence ID" value="NZ_QZCW01000002.1"/>
</dbReference>
<accession>A0ABT3KSX3</accession>
<dbReference type="PANTHER" id="PTHR30386">
    <property type="entry name" value="MEMBRANE FUSION SUBUNIT OF EMRAB-TOLC MULTIDRUG EFFLUX PUMP"/>
    <property type="match status" value="1"/>
</dbReference>
<evidence type="ECO:0000259" key="2">
    <source>
        <dbReference type="Pfam" id="PF26002"/>
    </source>
</evidence>
<keyword evidence="1" id="KW-0472">Membrane</keyword>
<dbReference type="Gene3D" id="2.40.30.170">
    <property type="match status" value="1"/>
</dbReference>
<dbReference type="InterPro" id="IPR058982">
    <property type="entry name" value="Beta-barrel_AprE"/>
</dbReference>
<evidence type="ECO:0000256" key="1">
    <source>
        <dbReference type="SAM" id="Phobius"/>
    </source>
</evidence>
<organism evidence="3 4">
    <name type="scientific">Verminephrobacter aporrectodeae subsp. tuberculatae</name>
    <dbReference type="NCBI Taxonomy" id="1110392"/>
    <lineage>
        <taxon>Bacteria</taxon>
        <taxon>Pseudomonadati</taxon>
        <taxon>Pseudomonadota</taxon>
        <taxon>Betaproteobacteria</taxon>
        <taxon>Burkholderiales</taxon>
        <taxon>Comamonadaceae</taxon>
        <taxon>Verminephrobacter</taxon>
    </lineage>
</organism>
<reference evidence="4" key="1">
    <citation type="submission" date="2023-07" db="EMBL/GenBank/DDBJ databases">
        <title>Verminephrobacter genomes.</title>
        <authorList>
            <person name="Lund M.B."/>
        </authorList>
    </citation>
    <scope>NUCLEOTIDE SEQUENCE [LARGE SCALE GENOMIC DNA]</scope>
    <source>
        <strain evidence="4">AtM5-05</strain>
    </source>
</reference>
<gene>
    <name evidence="3" type="ORF">D5039_09585</name>
</gene>
<dbReference type="PRINTS" id="PR01490">
    <property type="entry name" value="RTXTOXIND"/>
</dbReference>
<protein>
    <submittedName>
        <fullName evidence="3">HlyD family efflux transporter periplasmic adaptor subunit</fullName>
    </submittedName>
</protein>
<dbReference type="Gene3D" id="2.40.50.100">
    <property type="match status" value="1"/>
</dbReference>
<dbReference type="Pfam" id="PF26002">
    <property type="entry name" value="Beta-barrel_AprE"/>
    <property type="match status" value="1"/>
</dbReference>
<keyword evidence="4" id="KW-1185">Reference proteome</keyword>
<name>A0ABT3KSX3_9BURK</name>